<dbReference type="Proteomes" id="UP000256877">
    <property type="component" value="Unassembled WGS sequence"/>
</dbReference>
<evidence type="ECO:0000256" key="1">
    <source>
        <dbReference type="ARBA" id="ARBA00022741"/>
    </source>
</evidence>
<sequence>MEIKVSLYKKFRGFQLAVNASFSLPALFLGPNGSGKSTALKCIAGLYTCGGKVELDGRAAGGDSFLYVPPAPRIPPTLTVEEYLAHVSEIFGVDVKPALGVDKFLKKRGSELSSGMAARAVLAAALSTDRILLLDEPLSYLESDVRIELVKALKGRAFIAATHDPGPFLPLRPSVVAISEGKSVRVGSWEEVAGWLIRDCGGDFCVEKVKAPSLAGYGL</sequence>
<comment type="caution">
    <text evidence="5">The sequence shown here is derived from an EMBL/GenBank/DDBJ whole genome shotgun (WGS) entry which is preliminary data.</text>
</comment>
<keyword evidence="1" id="KW-0547">Nucleotide-binding</keyword>
<evidence type="ECO:0000256" key="2">
    <source>
        <dbReference type="ARBA" id="ARBA00022840"/>
    </source>
</evidence>
<reference evidence="6 7" key="1">
    <citation type="submission" date="2017-07" db="EMBL/GenBank/DDBJ databases">
        <title>Draft genome sequence of aerobic hyperthermophilic archaea, Pyrobaculum aerophilum YKB31 and YKB32.</title>
        <authorList>
            <person name="Mochizuki T."/>
            <person name="Berliner A.J."/>
            <person name="Yoshida-Takashima Y."/>
            <person name="Takaki Y."/>
            <person name="Nunoura T."/>
            <person name="Takai K."/>
        </authorList>
    </citation>
    <scope>NUCLEOTIDE SEQUENCE [LARGE SCALE GENOMIC DNA]</scope>
    <source>
        <strain evidence="4 7">YKB31</strain>
        <strain evidence="5 6">YKB32</strain>
    </source>
</reference>
<evidence type="ECO:0000313" key="5">
    <source>
        <dbReference type="EMBL" id="RFA99065.1"/>
    </source>
</evidence>
<accession>A0A371R4S1</accession>
<dbReference type="AlphaFoldDB" id="A0A371R4S1"/>
<dbReference type="InterPro" id="IPR050334">
    <property type="entry name" value="Molybdenum_import_ModC"/>
</dbReference>
<dbReference type="InterPro" id="IPR003439">
    <property type="entry name" value="ABC_transporter-like_ATP-bd"/>
</dbReference>
<dbReference type="GO" id="GO:0016887">
    <property type="term" value="F:ATP hydrolysis activity"/>
    <property type="evidence" value="ECO:0007669"/>
    <property type="project" value="InterPro"/>
</dbReference>
<dbReference type="Pfam" id="PF00005">
    <property type="entry name" value="ABC_tran"/>
    <property type="match status" value="1"/>
</dbReference>
<dbReference type="Proteomes" id="UP000257123">
    <property type="component" value="Unassembled WGS sequence"/>
</dbReference>
<keyword evidence="2 5" id="KW-0067">ATP-binding</keyword>
<feature type="domain" description="ABC transporter" evidence="3">
    <location>
        <begin position="2"/>
        <end position="205"/>
    </location>
</feature>
<dbReference type="PANTHER" id="PTHR43514:SF4">
    <property type="entry name" value="ABC TRANSPORTER I FAMILY MEMBER 10"/>
    <property type="match status" value="1"/>
</dbReference>
<dbReference type="SUPFAM" id="SSF52540">
    <property type="entry name" value="P-loop containing nucleoside triphosphate hydrolases"/>
    <property type="match status" value="1"/>
</dbReference>
<evidence type="ECO:0000313" key="6">
    <source>
        <dbReference type="Proteomes" id="UP000256877"/>
    </source>
</evidence>
<gene>
    <name evidence="4" type="ORF">CGL51_07005</name>
    <name evidence="5" type="ORF">CGL52_05565</name>
</gene>
<dbReference type="InterPro" id="IPR003593">
    <property type="entry name" value="AAA+_ATPase"/>
</dbReference>
<dbReference type="SMART" id="SM00382">
    <property type="entry name" value="AAA"/>
    <property type="match status" value="1"/>
</dbReference>
<dbReference type="OrthoDB" id="24644at2157"/>
<evidence type="ECO:0000313" key="4">
    <source>
        <dbReference type="EMBL" id="RFA95740.1"/>
    </source>
</evidence>
<dbReference type="GO" id="GO:0005524">
    <property type="term" value="F:ATP binding"/>
    <property type="evidence" value="ECO:0007669"/>
    <property type="project" value="UniProtKB-KW"/>
</dbReference>
<name>A0A371R4S1_9CREN</name>
<protein>
    <submittedName>
        <fullName evidence="5">Branched-chain amino acid ABC transporter ATP-binding protein</fullName>
    </submittedName>
</protein>
<evidence type="ECO:0000259" key="3">
    <source>
        <dbReference type="PROSITE" id="PS50893"/>
    </source>
</evidence>
<dbReference type="Gene3D" id="3.40.50.300">
    <property type="entry name" value="P-loop containing nucleotide triphosphate hydrolases"/>
    <property type="match status" value="1"/>
</dbReference>
<dbReference type="PROSITE" id="PS50893">
    <property type="entry name" value="ABC_TRANSPORTER_2"/>
    <property type="match status" value="1"/>
</dbReference>
<dbReference type="PROSITE" id="PS00211">
    <property type="entry name" value="ABC_TRANSPORTER_1"/>
    <property type="match status" value="1"/>
</dbReference>
<dbReference type="EMBL" id="NMUF01000011">
    <property type="protein sequence ID" value="RFA99065.1"/>
    <property type="molecule type" value="Genomic_DNA"/>
</dbReference>
<dbReference type="InterPro" id="IPR027417">
    <property type="entry name" value="P-loop_NTPase"/>
</dbReference>
<organism evidence="5 6">
    <name type="scientific">Pyrobaculum aerophilum</name>
    <dbReference type="NCBI Taxonomy" id="13773"/>
    <lineage>
        <taxon>Archaea</taxon>
        <taxon>Thermoproteota</taxon>
        <taxon>Thermoprotei</taxon>
        <taxon>Thermoproteales</taxon>
        <taxon>Thermoproteaceae</taxon>
        <taxon>Pyrobaculum</taxon>
    </lineage>
</organism>
<evidence type="ECO:0000313" key="7">
    <source>
        <dbReference type="Proteomes" id="UP000257123"/>
    </source>
</evidence>
<dbReference type="PANTHER" id="PTHR43514">
    <property type="entry name" value="ABC TRANSPORTER I FAMILY MEMBER 10"/>
    <property type="match status" value="1"/>
</dbReference>
<dbReference type="RefSeq" id="WP_116421205.1">
    <property type="nucleotide sequence ID" value="NZ_NMUE01000019.1"/>
</dbReference>
<proteinExistence type="predicted"/>
<dbReference type="EMBL" id="NMUE01000019">
    <property type="protein sequence ID" value="RFA95740.1"/>
    <property type="molecule type" value="Genomic_DNA"/>
</dbReference>
<dbReference type="InterPro" id="IPR017871">
    <property type="entry name" value="ABC_transporter-like_CS"/>
</dbReference>